<protein>
    <submittedName>
        <fullName evidence="4">Uncharacterized protein</fullName>
    </submittedName>
</protein>
<comment type="caution">
    <text evidence="4">The sequence shown here is derived from an EMBL/GenBank/DDBJ whole genome shotgun (WGS) entry which is preliminary data.</text>
</comment>
<evidence type="ECO:0000256" key="3">
    <source>
        <dbReference type="ARBA" id="ARBA00023002"/>
    </source>
</evidence>
<dbReference type="PANTHER" id="PTHR24320:SF236">
    <property type="entry name" value="SHORT-CHAIN DEHYDROGENASE-RELATED"/>
    <property type="match status" value="1"/>
</dbReference>
<evidence type="ECO:0000313" key="5">
    <source>
        <dbReference type="Proteomes" id="UP001595075"/>
    </source>
</evidence>
<accession>A0ABR4CKT6</accession>
<evidence type="ECO:0000313" key="4">
    <source>
        <dbReference type="EMBL" id="KAL2070528.1"/>
    </source>
</evidence>
<proteinExistence type="inferred from homology"/>
<organism evidence="4 5">
    <name type="scientific">Oculimacula yallundae</name>
    <dbReference type="NCBI Taxonomy" id="86028"/>
    <lineage>
        <taxon>Eukaryota</taxon>
        <taxon>Fungi</taxon>
        <taxon>Dikarya</taxon>
        <taxon>Ascomycota</taxon>
        <taxon>Pezizomycotina</taxon>
        <taxon>Leotiomycetes</taxon>
        <taxon>Helotiales</taxon>
        <taxon>Ploettnerulaceae</taxon>
        <taxon>Oculimacula</taxon>
    </lineage>
</organism>
<dbReference type="Gene3D" id="3.40.50.720">
    <property type="entry name" value="NAD(P)-binding Rossmann-like Domain"/>
    <property type="match status" value="1"/>
</dbReference>
<evidence type="ECO:0000256" key="2">
    <source>
        <dbReference type="ARBA" id="ARBA00022857"/>
    </source>
</evidence>
<sequence length="281" mass="30261">MGKLFSRLFPPSPAFTERIVPPLVGKVFVVTGGNLGVRFELVKILYAKGGSVYIAGRSTDLVAAAIDQIKSKPSTPIGQVKGLHLDLADLTTIPAGQPYGTVSKQGHEIHTATNCLSHFLLTNLLLPILLQIVKLSPVASVRVVYTSSGIMDLAAPPGGLSLAELVPGNVSKDVHRNYAASKAGNWFLAAELDKRTPPRLMMLLFKPIIHEPKMGVYTGLWAGLSPGVSLEDGGKNGLPWGRWDVDPKKDILESMRTKEEGGTGLAADFWDWCHQNTKAFS</sequence>
<name>A0ABR4CKT6_9HELO</name>
<reference evidence="4 5" key="1">
    <citation type="journal article" date="2024" name="Commun. Biol.">
        <title>Comparative genomic analysis of thermophilic fungi reveals convergent evolutionary adaptations and gene losses.</title>
        <authorList>
            <person name="Steindorff A.S."/>
            <person name="Aguilar-Pontes M.V."/>
            <person name="Robinson A.J."/>
            <person name="Andreopoulos B."/>
            <person name="LaButti K."/>
            <person name="Kuo A."/>
            <person name="Mondo S."/>
            <person name="Riley R."/>
            <person name="Otillar R."/>
            <person name="Haridas S."/>
            <person name="Lipzen A."/>
            <person name="Grimwood J."/>
            <person name="Schmutz J."/>
            <person name="Clum A."/>
            <person name="Reid I.D."/>
            <person name="Moisan M.C."/>
            <person name="Butler G."/>
            <person name="Nguyen T.T.M."/>
            <person name="Dewar K."/>
            <person name="Conant G."/>
            <person name="Drula E."/>
            <person name="Henrissat B."/>
            <person name="Hansel C."/>
            <person name="Singer S."/>
            <person name="Hutchinson M.I."/>
            <person name="de Vries R.P."/>
            <person name="Natvig D.O."/>
            <person name="Powell A.J."/>
            <person name="Tsang A."/>
            <person name="Grigoriev I.V."/>
        </authorList>
    </citation>
    <scope>NUCLEOTIDE SEQUENCE [LARGE SCALE GENOMIC DNA]</scope>
    <source>
        <strain evidence="4 5">CBS 494.80</strain>
    </source>
</reference>
<dbReference type="SUPFAM" id="SSF51735">
    <property type="entry name" value="NAD(P)-binding Rossmann-fold domains"/>
    <property type="match status" value="1"/>
</dbReference>
<keyword evidence="3" id="KW-0560">Oxidoreductase</keyword>
<gene>
    <name evidence="4" type="ORF">VTL71DRAFT_13554</name>
</gene>
<keyword evidence="5" id="KW-1185">Reference proteome</keyword>
<dbReference type="PANTHER" id="PTHR24320">
    <property type="entry name" value="RETINOL DEHYDROGENASE"/>
    <property type="match status" value="1"/>
</dbReference>
<evidence type="ECO:0000256" key="1">
    <source>
        <dbReference type="ARBA" id="ARBA00006484"/>
    </source>
</evidence>
<keyword evidence="2" id="KW-0521">NADP</keyword>
<dbReference type="Proteomes" id="UP001595075">
    <property type="component" value="Unassembled WGS sequence"/>
</dbReference>
<dbReference type="InterPro" id="IPR036291">
    <property type="entry name" value="NAD(P)-bd_dom_sf"/>
</dbReference>
<dbReference type="EMBL" id="JAZHXI010000006">
    <property type="protein sequence ID" value="KAL2070528.1"/>
    <property type="molecule type" value="Genomic_DNA"/>
</dbReference>
<comment type="similarity">
    <text evidence="1">Belongs to the short-chain dehydrogenases/reductases (SDR) family.</text>
</comment>